<protein>
    <recommendedName>
        <fullName evidence="5 7">5-formyltetrahydrofolate cyclo-ligase</fullName>
        <ecNumber evidence="5 7">6.3.3.2</ecNumber>
    </recommendedName>
</protein>
<dbReference type="PANTHER" id="PTHR23407:SF1">
    <property type="entry name" value="5-FORMYLTETRAHYDROFOLATE CYCLO-LIGASE"/>
    <property type="match status" value="1"/>
</dbReference>
<proteinExistence type="inferred from homology"/>
<keyword evidence="7" id="KW-0479">Metal-binding</keyword>
<feature type="binding site" evidence="6">
    <location>
        <position position="83"/>
    </location>
    <ligand>
        <name>substrate</name>
    </ligand>
</feature>
<evidence type="ECO:0000256" key="4">
    <source>
        <dbReference type="ARBA" id="ARBA00036539"/>
    </source>
</evidence>
<evidence type="ECO:0000256" key="1">
    <source>
        <dbReference type="ARBA" id="ARBA00010638"/>
    </source>
</evidence>
<feature type="binding site" evidence="6">
    <location>
        <position position="78"/>
    </location>
    <ligand>
        <name>substrate</name>
    </ligand>
</feature>
<evidence type="ECO:0000256" key="3">
    <source>
        <dbReference type="ARBA" id="ARBA00022840"/>
    </source>
</evidence>
<dbReference type="EC" id="6.3.3.2" evidence="5 7"/>
<organism evidence="8 9">
    <name type="scientific">Parascaris univalens</name>
    <name type="common">Nematode worm</name>
    <dbReference type="NCBI Taxonomy" id="6257"/>
    <lineage>
        <taxon>Eukaryota</taxon>
        <taxon>Metazoa</taxon>
        <taxon>Ecdysozoa</taxon>
        <taxon>Nematoda</taxon>
        <taxon>Chromadorea</taxon>
        <taxon>Rhabditida</taxon>
        <taxon>Spirurina</taxon>
        <taxon>Ascaridomorpha</taxon>
        <taxon>Ascaridoidea</taxon>
        <taxon>Ascarididae</taxon>
        <taxon>Parascaris</taxon>
    </lineage>
</organism>
<evidence type="ECO:0000313" key="9">
    <source>
        <dbReference type="WBParaSite" id="PgR056X_g020_t01"/>
    </source>
</evidence>
<dbReference type="GO" id="GO:0035999">
    <property type="term" value="P:tetrahydrofolate interconversion"/>
    <property type="evidence" value="ECO:0007669"/>
    <property type="project" value="TreeGrafter"/>
</dbReference>
<dbReference type="AlphaFoldDB" id="A0A915BSA1"/>
<dbReference type="InterPro" id="IPR002698">
    <property type="entry name" value="FTHF_cligase"/>
</dbReference>
<comment type="similarity">
    <text evidence="1 7">Belongs to the 5-formyltetrahydrofolate cyclo-ligase family.</text>
</comment>
<comment type="cofactor">
    <cofactor evidence="7">
        <name>Mg(2+)</name>
        <dbReference type="ChEBI" id="CHEBI:18420"/>
    </cofactor>
</comment>
<keyword evidence="8" id="KW-1185">Reference proteome</keyword>
<dbReference type="Proteomes" id="UP000887569">
    <property type="component" value="Unplaced"/>
</dbReference>
<dbReference type="InterPro" id="IPR024185">
    <property type="entry name" value="FTHF_cligase-like_sf"/>
</dbReference>
<dbReference type="PANTHER" id="PTHR23407">
    <property type="entry name" value="ATPASE INHIBITOR/5-FORMYLTETRAHYDROFOLATE CYCLO-LIGASE"/>
    <property type="match status" value="1"/>
</dbReference>
<evidence type="ECO:0000313" key="8">
    <source>
        <dbReference type="Proteomes" id="UP000887569"/>
    </source>
</evidence>
<dbReference type="NCBIfam" id="TIGR02727">
    <property type="entry name" value="MTHFS_bact"/>
    <property type="match status" value="1"/>
</dbReference>
<dbReference type="Pfam" id="PF01812">
    <property type="entry name" value="5-FTHF_cyc-lig"/>
    <property type="match status" value="1"/>
</dbReference>
<sequence length="224" mass="25092">MAYRTYTRFPASIPVAMAGFHSDTHDAISLEKRQLRLRMKSASENVPAEQIVNESRILTAQVLSSEWYRRCSRLSIYVSTLGEADTTSIIRESISNGKQVFIPNFQRGSNKMDMLRVASEEEFENLGATLWGIKQHTYPCDELSWRHSGALDVIIVPGVAFTIKGQRLGHGKGFYDRFIAEHRKMFPTAPLSVALALSYQIVESLPTTEADASIDHVLTPTTIV</sequence>
<feature type="binding site" evidence="6">
    <location>
        <begin position="167"/>
        <end position="175"/>
    </location>
    <ligand>
        <name>ATP</name>
        <dbReference type="ChEBI" id="CHEBI:30616"/>
    </ligand>
</feature>
<dbReference type="GO" id="GO:0005524">
    <property type="term" value="F:ATP binding"/>
    <property type="evidence" value="ECO:0007669"/>
    <property type="project" value="UniProtKB-KW"/>
</dbReference>
<keyword evidence="3 6" id="KW-0067">ATP-binding</keyword>
<dbReference type="PIRSF" id="PIRSF006806">
    <property type="entry name" value="FTHF_cligase"/>
    <property type="match status" value="1"/>
</dbReference>
<reference evidence="9" key="1">
    <citation type="submission" date="2022-11" db="UniProtKB">
        <authorList>
            <consortium name="WormBaseParasite"/>
        </authorList>
    </citation>
    <scope>IDENTIFICATION</scope>
</reference>
<dbReference type="GO" id="GO:0009396">
    <property type="term" value="P:folic acid-containing compound biosynthetic process"/>
    <property type="evidence" value="ECO:0007669"/>
    <property type="project" value="TreeGrafter"/>
</dbReference>
<evidence type="ECO:0000256" key="6">
    <source>
        <dbReference type="PIRSR" id="PIRSR006806-1"/>
    </source>
</evidence>
<keyword evidence="2 6" id="KW-0547">Nucleotide-binding</keyword>
<keyword evidence="7" id="KW-0460">Magnesium</keyword>
<evidence type="ECO:0000256" key="2">
    <source>
        <dbReference type="ARBA" id="ARBA00022741"/>
    </source>
</evidence>
<name>A0A915BSA1_PARUN</name>
<dbReference type="WBParaSite" id="PgR056X_g020_t01">
    <property type="protein sequence ID" value="PgR056X_g020_t01"/>
    <property type="gene ID" value="PgR056X_g020"/>
</dbReference>
<feature type="binding site" evidence="6">
    <location>
        <begin position="32"/>
        <end position="36"/>
    </location>
    <ligand>
        <name>ATP</name>
        <dbReference type="ChEBI" id="CHEBI:30616"/>
    </ligand>
</feature>
<dbReference type="GO" id="GO:0030272">
    <property type="term" value="F:5-formyltetrahydrofolate cyclo-ligase activity"/>
    <property type="evidence" value="ECO:0007669"/>
    <property type="project" value="UniProtKB-EC"/>
</dbReference>
<evidence type="ECO:0000256" key="5">
    <source>
        <dbReference type="ARBA" id="ARBA00038966"/>
    </source>
</evidence>
<comment type="catalytic activity">
    <reaction evidence="4 7">
        <text>(6S)-5-formyl-5,6,7,8-tetrahydrofolate + ATP = (6R)-5,10-methenyltetrahydrofolate + ADP + phosphate</text>
        <dbReference type="Rhea" id="RHEA:10488"/>
        <dbReference type="ChEBI" id="CHEBI:30616"/>
        <dbReference type="ChEBI" id="CHEBI:43474"/>
        <dbReference type="ChEBI" id="CHEBI:57455"/>
        <dbReference type="ChEBI" id="CHEBI:57457"/>
        <dbReference type="ChEBI" id="CHEBI:456216"/>
        <dbReference type="EC" id="6.3.3.2"/>
    </reaction>
</comment>
<dbReference type="GO" id="GO:0046872">
    <property type="term" value="F:metal ion binding"/>
    <property type="evidence" value="ECO:0007669"/>
    <property type="project" value="UniProtKB-KW"/>
</dbReference>
<dbReference type="GO" id="GO:0005739">
    <property type="term" value="C:mitochondrion"/>
    <property type="evidence" value="ECO:0007669"/>
    <property type="project" value="TreeGrafter"/>
</dbReference>
<dbReference type="Gene3D" id="3.40.50.10420">
    <property type="entry name" value="NagB/RpiA/CoA transferase-like"/>
    <property type="match status" value="1"/>
</dbReference>
<evidence type="ECO:0000256" key="7">
    <source>
        <dbReference type="RuleBase" id="RU361279"/>
    </source>
</evidence>
<accession>A0A915BSA1</accession>
<dbReference type="SUPFAM" id="SSF100950">
    <property type="entry name" value="NagB/RpiA/CoA transferase-like"/>
    <property type="match status" value="1"/>
</dbReference>
<dbReference type="InterPro" id="IPR037171">
    <property type="entry name" value="NagB/RpiA_transferase-like"/>
</dbReference>